<name>A0A8S9P4N4_BRACR</name>
<dbReference type="EMBL" id="QGKX02001521">
    <property type="protein sequence ID" value="KAF3510160.1"/>
    <property type="molecule type" value="Genomic_DNA"/>
</dbReference>
<dbReference type="Proteomes" id="UP000712600">
    <property type="component" value="Unassembled WGS sequence"/>
</dbReference>
<dbReference type="AlphaFoldDB" id="A0A8S9P4N4"/>
<sequence>MSIDAELLTSIDMDARTWIKHILRPFEADKPHQVTKIPMDDQKSYLCLEQVKEQRREIQEARCHFEGFDAEQPSRTTGRLFPKRTSV</sequence>
<proteinExistence type="predicted"/>
<evidence type="ECO:0000313" key="2">
    <source>
        <dbReference type="Proteomes" id="UP000712600"/>
    </source>
</evidence>
<gene>
    <name evidence="1" type="ORF">F2Q69_00006109</name>
</gene>
<comment type="caution">
    <text evidence="1">The sequence shown here is derived from an EMBL/GenBank/DDBJ whole genome shotgun (WGS) entry which is preliminary data.</text>
</comment>
<protein>
    <submittedName>
        <fullName evidence="1">Uncharacterized protein</fullName>
    </submittedName>
</protein>
<accession>A0A8S9P4N4</accession>
<organism evidence="1 2">
    <name type="scientific">Brassica cretica</name>
    <name type="common">Mustard</name>
    <dbReference type="NCBI Taxonomy" id="69181"/>
    <lineage>
        <taxon>Eukaryota</taxon>
        <taxon>Viridiplantae</taxon>
        <taxon>Streptophyta</taxon>
        <taxon>Embryophyta</taxon>
        <taxon>Tracheophyta</taxon>
        <taxon>Spermatophyta</taxon>
        <taxon>Magnoliopsida</taxon>
        <taxon>eudicotyledons</taxon>
        <taxon>Gunneridae</taxon>
        <taxon>Pentapetalae</taxon>
        <taxon>rosids</taxon>
        <taxon>malvids</taxon>
        <taxon>Brassicales</taxon>
        <taxon>Brassicaceae</taxon>
        <taxon>Brassiceae</taxon>
        <taxon>Brassica</taxon>
    </lineage>
</organism>
<reference evidence="1" key="1">
    <citation type="submission" date="2019-12" db="EMBL/GenBank/DDBJ databases">
        <title>Genome sequencing and annotation of Brassica cretica.</title>
        <authorList>
            <person name="Studholme D.J."/>
            <person name="Sarris P."/>
        </authorList>
    </citation>
    <scope>NUCLEOTIDE SEQUENCE</scope>
    <source>
        <strain evidence="1">PFS-109/04</strain>
        <tissue evidence="1">Leaf</tissue>
    </source>
</reference>
<evidence type="ECO:0000313" key="1">
    <source>
        <dbReference type="EMBL" id="KAF3510160.1"/>
    </source>
</evidence>